<gene>
    <name evidence="2" type="ORF">BDP81DRAFT_425318</name>
</gene>
<accession>A0AAI9ZTC4</accession>
<name>A0AAI9ZTC4_9PEZI</name>
<evidence type="ECO:0000313" key="3">
    <source>
        <dbReference type="Proteomes" id="UP001243989"/>
    </source>
</evidence>
<dbReference type="EMBL" id="JAHMHQ010000008">
    <property type="protein sequence ID" value="KAK1637491.1"/>
    <property type="molecule type" value="Genomic_DNA"/>
</dbReference>
<feature type="region of interest" description="Disordered" evidence="1">
    <location>
        <begin position="86"/>
        <end position="106"/>
    </location>
</feature>
<protein>
    <submittedName>
        <fullName evidence="2">Uncharacterized protein</fullName>
    </submittedName>
</protein>
<dbReference type="AlphaFoldDB" id="A0AAI9ZTC4"/>
<dbReference type="Proteomes" id="UP001243989">
    <property type="component" value="Unassembled WGS sequence"/>
</dbReference>
<evidence type="ECO:0000256" key="1">
    <source>
        <dbReference type="SAM" id="MobiDB-lite"/>
    </source>
</evidence>
<sequence length="154" mass="17001">MNNLMVLTAACDFPRTPSLLPPAPRIVLSESLPSRSIRLPPISKLLFSFFLPPNNFLSVVVISLYLHLLDTPRQSAYLPLEQTNKNDTKNLASPESQPAHLLQQTNAPPARRQSFVSFASGQHGPHAKLLVIRQTTSLDTALQTQSRLQAPISQ</sequence>
<dbReference type="GeneID" id="85475067"/>
<evidence type="ECO:0000313" key="2">
    <source>
        <dbReference type="EMBL" id="KAK1637491.1"/>
    </source>
</evidence>
<comment type="caution">
    <text evidence="2">The sequence shown here is derived from an EMBL/GenBank/DDBJ whole genome shotgun (WGS) entry which is preliminary data.</text>
</comment>
<reference evidence="2" key="1">
    <citation type="submission" date="2021-06" db="EMBL/GenBank/DDBJ databases">
        <title>Comparative genomics, transcriptomics and evolutionary studies reveal genomic signatures of adaptation to plant cell wall in hemibiotrophic fungi.</title>
        <authorList>
            <consortium name="DOE Joint Genome Institute"/>
            <person name="Baroncelli R."/>
            <person name="Diaz J.F."/>
            <person name="Benocci T."/>
            <person name="Peng M."/>
            <person name="Battaglia E."/>
            <person name="Haridas S."/>
            <person name="Andreopoulos W."/>
            <person name="Labutti K."/>
            <person name="Pangilinan J."/>
            <person name="Floch G.L."/>
            <person name="Makela M.R."/>
            <person name="Henrissat B."/>
            <person name="Grigoriev I.V."/>
            <person name="Crouch J.A."/>
            <person name="De Vries R.P."/>
            <person name="Sukno S.A."/>
            <person name="Thon M.R."/>
        </authorList>
    </citation>
    <scope>NUCLEOTIDE SEQUENCE</scope>
    <source>
        <strain evidence="2">CBS 102054</strain>
    </source>
</reference>
<keyword evidence="3" id="KW-1185">Reference proteome</keyword>
<organism evidence="2 3">
    <name type="scientific">Colletotrichum phormii</name>
    <dbReference type="NCBI Taxonomy" id="359342"/>
    <lineage>
        <taxon>Eukaryota</taxon>
        <taxon>Fungi</taxon>
        <taxon>Dikarya</taxon>
        <taxon>Ascomycota</taxon>
        <taxon>Pezizomycotina</taxon>
        <taxon>Sordariomycetes</taxon>
        <taxon>Hypocreomycetidae</taxon>
        <taxon>Glomerellales</taxon>
        <taxon>Glomerellaceae</taxon>
        <taxon>Colletotrichum</taxon>
        <taxon>Colletotrichum acutatum species complex</taxon>
    </lineage>
</organism>
<proteinExistence type="predicted"/>
<dbReference type="RefSeq" id="XP_060446098.1">
    <property type="nucleotide sequence ID" value="XM_060590205.1"/>
</dbReference>